<name>A0ABU3AZS8_9ACTN</name>
<dbReference type="Pfam" id="PF03364">
    <property type="entry name" value="Polyketide_cyc"/>
    <property type="match status" value="1"/>
</dbReference>
<accession>A0ABU3AZS8</accession>
<dbReference type="RefSeq" id="WP_311583632.1">
    <property type="nucleotide sequence ID" value="NZ_JAVRFH010000070.1"/>
</dbReference>
<dbReference type="CDD" id="cd07817">
    <property type="entry name" value="SRPBCC_8"/>
    <property type="match status" value="1"/>
</dbReference>
<evidence type="ECO:0000313" key="3">
    <source>
        <dbReference type="Proteomes" id="UP001180724"/>
    </source>
</evidence>
<dbReference type="PANTHER" id="PTHR33824">
    <property type="entry name" value="POLYKETIDE CYCLASE/DEHYDRASE AND LIPID TRANSPORT SUPERFAMILY PROTEIN"/>
    <property type="match status" value="1"/>
</dbReference>
<dbReference type="EMBL" id="JAVRFH010000070">
    <property type="protein sequence ID" value="MDT0615699.1"/>
    <property type="molecule type" value="Genomic_DNA"/>
</dbReference>
<keyword evidence="3" id="KW-1185">Reference proteome</keyword>
<dbReference type="InterPro" id="IPR047137">
    <property type="entry name" value="ORF3"/>
</dbReference>
<gene>
    <name evidence="2" type="ORF">RM812_36750</name>
</gene>
<reference evidence="2" key="1">
    <citation type="submission" date="2024-05" db="EMBL/GenBank/DDBJ databases">
        <title>30 novel species of actinomycetes from the DSMZ collection.</title>
        <authorList>
            <person name="Nouioui I."/>
        </authorList>
    </citation>
    <scope>NUCLEOTIDE SEQUENCE</scope>
    <source>
        <strain evidence="2">DSM 40712</strain>
    </source>
</reference>
<evidence type="ECO:0000259" key="1">
    <source>
        <dbReference type="Pfam" id="PF03364"/>
    </source>
</evidence>
<proteinExistence type="predicted"/>
<organism evidence="2 3">
    <name type="scientific">Streptomyces lancefieldiae</name>
    <dbReference type="NCBI Taxonomy" id="3075520"/>
    <lineage>
        <taxon>Bacteria</taxon>
        <taxon>Bacillati</taxon>
        <taxon>Actinomycetota</taxon>
        <taxon>Actinomycetes</taxon>
        <taxon>Kitasatosporales</taxon>
        <taxon>Streptomycetaceae</taxon>
        <taxon>Streptomyces</taxon>
    </lineage>
</organism>
<dbReference type="InterPro" id="IPR005031">
    <property type="entry name" value="COQ10_START"/>
</dbReference>
<dbReference type="Gene3D" id="3.30.530.20">
    <property type="match status" value="1"/>
</dbReference>
<dbReference type="PANTHER" id="PTHR33824:SF7">
    <property type="entry name" value="POLYKETIDE CYCLASE_DEHYDRASE AND LIPID TRANSPORT SUPERFAMILY PROTEIN"/>
    <property type="match status" value="1"/>
</dbReference>
<evidence type="ECO:0000313" key="2">
    <source>
        <dbReference type="EMBL" id="MDT0615699.1"/>
    </source>
</evidence>
<comment type="caution">
    <text evidence="2">The sequence shown here is derived from an EMBL/GenBank/DDBJ whole genome shotgun (WGS) entry which is preliminary data.</text>
</comment>
<dbReference type="Proteomes" id="UP001180724">
    <property type="component" value="Unassembled WGS sequence"/>
</dbReference>
<feature type="domain" description="Coenzyme Q-binding protein COQ10 START" evidence="1">
    <location>
        <begin position="10"/>
        <end position="126"/>
    </location>
</feature>
<sequence>MHIVEETVNVSVPVRTAYNQWTQFRAFPRFMSVVKRVDQVRPAVLLWVTRLGPVRREFTTEILEQVPDSHVSWRSLGRAPSHRGEVTFRPTTAGGAAVTVRMEFDRRGLTGLLGNVPRVTDRVVRLELGNFKEFIEGLGKECGAWRGTIRDGHVRPIEPEPPRCRVPNWPVG</sequence>
<dbReference type="InterPro" id="IPR023393">
    <property type="entry name" value="START-like_dom_sf"/>
</dbReference>
<dbReference type="SUPFAM" id="SSF55961">
    <property type="entry name" value="Bet v1-like"/>
    <property type="match status" value="1"/>
</dbReference>
<protein>
    <submittedName>
        <fullName evidence="2">SRPBCC family protein</fullName>
    </submittedName>
</protein>